<dbReference type="InterPro" id="IPR001611">
    <property type="entry name" value="Leu-rich_rpt"/>
</dbReference>
<dbReference type="PROSITE" id="PS51450">
    <property type="entry name" value="LRR"/>
    <property type="match status" value="2"/>
</dbReference>
<keyword evidence="5" id="KW-0677">Repeat</keyword>
<keyword evidence="12" id="KW-1185">Reference proteome</keyword>
<evidence type="ECO:0000256" key="2">
    <source>
        <dbReference type="ARBA" id="ARBA00022614"/>
    </source>
</evidence>
<feature type="domain" description="Leucine-rich repeat-containing N-terminal plant-type" evidence="10">
    <location>
        <begin position="31"/>
        <end position="71"/>
    </location>
</feature>
<sequence length="456" mass="49092">MALPLLLTLLLILHIAPPSQQQHDHKINAVDLAALAAIKSTLTDIPGSNFFSTWNLTAPDPCSTFSGITCSLNRVSTLTLGTGLSGSSGLAGSLSPSISDLAELTQLVLFPGLVTGPIPPELSWLTNLRVLSLTNNRLTGSIPGSFSSLRSLHTLDLSYNQLTGSVPPSLTSLPELKVLILASNSLSGELPAMSAQLLHLDLKNNLLAGPWKKLPSSLRYLSVSRNSMRGPLNGLALLSELVYLDLSMNQFSGPIPAELFNPTLSSMFLQRNNLSGRVPSKLIGDPTTSASYGGGSIVDLSHNFLTGELSPVLAGVESLFLNNNRLMGIVPWEYIKSVYEGTTRTLYLQHNYLSKFPLEPGMELPDTVSLCLSYNCMVPPVGLASCPASAGVQLSRPASQCSVFNNPTPPAKVGTDRKIVRRRSSPCHPCSKKNRVKPNPQTRPVCRFRFRPLHRP</sequence>
<feature type="compositionally biased region" description="Basic residues" evidence="8">
    <location>
        <begin position="424"/>
        <end position="436"/>
    </location>
</feature>
<evidence type="ECO:0000256" key="9">
    <source>
        <dbReference type="SAM" id="SignalP"/>
    </source>
</evidence>
<keyword evidence="4 9" id="KW-0732">Signal</keyword>
<proteinExistence type="predicted"/>
<feature type="chain" id="PRO_5004728120" description="Leucine-rich repeat-containing N-terminal plant-type domain-containing protein" evidence="9">
    <location>
        <begin position="22"/>
        <end position="456"/>
    </location>
</feature>
<dbReference type="SUPFAM" id="SSF52058">
    <property type="entry name" value="L domain-like"/>
    <property type="match status" value="1"/>
</dbReference>
<dbReference type="PANTHER" id="PTHR48009">
    <property type="entry name" value="LEUCINE-RICH REPEAT (LRR) FAMILY PROTEIN"/>
    <property type="match status" value="1"/>
</dbReference>
<gene>
    <name evidence="11" type="ORF">CICLE_v10013859mg</name>
</gene>
<accession>V4T0J6</accession>
<feature type="signal peptide" evidence="9">
    <location>
        <begin position="1"/>
        <end position="21"/>
    </location>
</feature>
<keyword evidence="2" id="KW-0433">Leucine-rich repeat</keyword>
<dbReference type="KEGG" id="cic:CICLE_v10013859mg"/>
<keyword evidence="3" id="KW-0812">Transmembrane</keyword>
<evidence type="ECO:0000256" key="8">
    <source>
        <dbReference type="SAM" id="MobiDB-lite"/>
    </source>
</evidence>
<evidence type="ECO:0000256" key="4">
    <source>
        <dbReference type="ARBA" id="ARBA00022729"/>
    </source>
</evidence>
<dbReference type="eggNOG" id="KOG0619">
    <property type="taxonomic scope" value="Eukaryota"/>
</dbReference>
<evidence type="ECO:0000313" key="12">
    <source>
        <dbReference type="Proteomes" id="UP000030687"/>
    </source>
</evidence>
<name>V4T0J6_CITCL</name>
<organism evidence="11 12">
    <name type="scientific">Citrus clementina</name>
    <name type="common">Clementine</name>
    <name type="synonym">Citrus deliciosa x Citrus sinensis</name>
    <dbReference type="NCBI Taxonomy" id="85681"/>
    <lineage>
        <taxon>Eukaryota</taxon>
        <taxon>Viridiplantae</taxon>
        <taxon>Streptophyta</taxon>
        <taxon>Embryophyta</taxon>
        <taxon>Tracheophyta</taxon>
        <taxon>Spermatophyta</taxon>
        <taxon>Magnoliopsida</taxon>
        <taxon>eudicotyledons</taxon>
        <taxon>Gunneridae</taxon>
        <taxon>Pentapetalae</taxon>
        <taxon>rosids</taxon>
        <taxon>malvids</taxon>
        <taxon>Sapindales</taxon>
        <taxon>Rutaceae</taxon>
        <taxon>Aurantioideae</taxon>
        <taxon>Citrus</taxon>
    </lineage>
</organism>
<feature type="region of interest" description="Disordered" evidence="8">
    <location>
        <begin position="424"/>
        <end position="443"/>
    </location>
</feature>
<keyword evidence="7" id="KW-0472">Membrane</keyword>
<evidence type="ECO:0000313" key="11">
    <source>
        <dbReference type="EMBL" id="ESR43036.1"/>
    </source>
</evidence>
<evidence type="ECO:0000256" key="1">
    <source>
        <dbReference type="ARBA" id="ARBA00004370"/>
    </source>
</evidence>
<dbReference type="FunCoup" id="V4T0J6">
    <property type="interactions" value="12"/>
</dbReference>
<dbReference type="AlphaFoldDB" id="V4T0J6"/>
<reference evidence="11 12" key="1">
    <citation type="submission" date="2013-10" db="EMBL/GenBank/DDBJ databases">
        <authorList>
            <consortium name="International Citrus Genome Consortium"/>
            <person name="Jenkins J."/>
            <person name="Schmutz J."/>
            <person name="Prochnik S."/>
            <person name="Rokhsar D."/>
            <person name="Gmitter F."/>
            <person name="Ollitrault P."/>
            <person name="Machado M."/>
            <person name="Talon M."/>
            <person name="Wincker P."/>
            <person name="Jaillon O."/>
            <person name="Morgante M."/>
        </authorList>
    </citation>
    <scope>NUCLEOTIDE SEQUENCE</scope>
    <source>
        <strain evidence="12">cv. Clemenules</strain>
    </source>
</reference>
<dbReference type="FunFam" id="3.80.10.10:FF:000400">
    <property type="entry name" value="Nuclear pore complex protein NUP107"/>
    <property type="match status" value="1"/>
</dbReference>
<evidence type="ECO:0000256" key="5">
    <source>
        <dbReference type="ARBA" id="ARBA00022737"/>
    </source>
</evidence>
<dbReference type="EMBL" id="KI536861">
    <property type="protein sequence ID" value="ESR43036.1"/>
    <property type="molecule type" value="Genomic_DNA"/>
</dbReference>
<evidence type="ECO:0000256" key="7">
    <source>
        <dbReference type="ARBA" id="ARBA00023136"/>
    </source>
</evidence>
<dbReference type="SMART" id="SM00369">
    <property type="entry name" value="LRR_TYP"/>
    <property type="match status" value="4"/>
</dbReference>
<dbReference type="InterPro" id="IPR053213">
    <property type="entry name" value="RLP29"/>
</dbReference>
<dbReference type="PANTHER" id="PTHR48009:SF1">
    <property type="entry name" value="LEUCINE-RICH REPEAT (LRR) FAMILY PROTEIN"/>
    <property type="match status" value="1"/>
</dbReference>
<dbReference type="OMA" id="SYNCMDP"/>
<dbReference type="GO" id="GO:0016020">
    <property type="term" value="C:membrane"/>
    <property type="evidence" value="ECO:0007669"/>
    <property type="project" value="UniProtKB-SubCell"/>
</dbReference>
<dbReference type="Pfam" id="PF13855">
    <property type="entry name" value="LRR_8"/>
    <property type="match status" value="1"/>
</dbReference>
<dbReference type="Pfam" id="PF08263">
    <property type="entry name" value="LRRNT_2"/>
    <property type="match status" value="1"/>
</dbReference>
<protein>
    <recommendedName>
        <fullName evidence="10">Leucine-rich repeat-containing N-terminal plant-type domain-containing protein</fullName>
    </recommendedName>
</protein>
<comment type="subcellular location">
    <subcellularLocation>
        <location evidence="1">Membrane</location>
    </subcellularLocation>
</comment>
<evidence type="ECO:0000256" key="6">
    <source>
        <dbReference type="ARBA" id="ARBA00022989"/>
    </source>
</evidence>
<dbReference type="InterPro" id="IPR032675">
    <property type="entry name" value="LRR_dom_sf"/>
</dbReference>
<keyword evidence="6" id="KW-1133">Transmembrane helix</keyword>
<feature type="non-terminal residue" evidence="11">
    <location>
        <position position="456"/>
    </location>
</feature>
<dbReference type="Gramene" id="ESR43036">
    <property type="protein sequence ID" value="ESR43036"/>
    <property type="gene ID" value="CICLE_v10013859mg"/>
</dbReference>
<dbReference type="InterPro" id="IPR013210">
    <property type="entry name" value="LRR_N_plant-typ"/>
</dbReference>
<dbReference type="Gene3D" id="3.80.10.10">
    <property type="entry name" value="Ribonuclease Inhibitor"/>
    <property type="match status" value="3"/>
</dbReference>
<evidence type="ECO:0000259" key="10">
    <source>
        <dbReference type="Pfam" id="PF08263"/>
    </source>
</evidence>
<dbReference type="InParanoid" id="V4T0J6"/>
<dbReference type="Proteomes" id="UP000030687">
    <property type="component" value="Unassembled WGS sequence"/>
</dbReference>
<dbReference type="InterPro" id="IPR003591">
    <property type="entry name" value="Leu-rich_rpt_typical-subtyp"/>
</dbReference>
<dbReference type="Pfam" id="PF00560">
    <property type="entry name" value="LRR_1"/>
    <property type="match status" value="1"/>
</dbReference>
<evidence type="ECO:0000256" key="3">
    <source>
        <dbReference type="ARBA" id="ARBA00022692"/>
    </source>
</evidence>